<organism evidence="12 14">
    <name type="scientific">Bursaphelenchus xylophilus</name>
    <name type="common">Pinewood nematode worm</name>
    <name type="synonym">Aphelenchoides xylophilus</name>
    <dbReference type="NCBI Taxonomy" id="6326"/>
    <lineage>
        <taxon>Eukaryota</taxon>
        <taxon>Metazoa</taxon>
        <taxon>Ecdysozoa</taxon>
        <taxon>Nematoda</taxon>
        <taxon>Chromadorea</taxon>
        <taxon>Rhabditida</taxon>
        <taxon>Tylenchina</taxon>
        <taxon>Tylenchomorpha</taxon>
        <taxon>Aphelenchoidea</taxon>
        <taxon>Aphelenchoididae</taxon>
        <taxon>Bursaphelenchus</taxon>
    </lineage>
</organism>
<protein>
    <recommendedName>
        <fullName evidence="9">RNA polymerase II subunit A C-terminal domain phosphatase SSU72</fullName>
        <shortName evidence="9">CTD phosphatase SSU72</shortName>
        <ecNumber evidence="9">3.1.3.16</ecNumber>
    </recommendedName>
</protein>
<reference evidence="11" key="2">
    <citation type="submission" date="2020-09" db="EMBL/GenBank/DDBJ databases">
        <authorList>
            <person name="Kikuchi T."/>
        </authorList>
    </citation>
    <scope>NUCLEOTIDE SEQUENCE</scope>
    <source>
        <strain evidence="11">Ka4C1</strain>
    </source>
</reference>
<keyword evidence="6 9" id="KW-0539">Nucleus</keyword>
<dbReference type="WBParaSite" id="BXY_0776300.1">
    <property type="protein sequence ID" value="BXY_0776300.1"/>
    <property type="gene ID" value="BXY_0776300"/>
</dbReference>
<evidence type="ECO:0000313" key="11">
    <source>
        <dbReference type="EMBL" id="CAD5227018.1"/>
    </source>
</evidence>
<feature type="region of interest" description="Disordered" evidence="10">
    <location>
        <begin position="1"/>
        <end position="25"/>
    </location>
</feature>
<proteinExistence type="inferred from homology"/>
<comment type="similarity">
    <text evidence="2 9">Belongs to the SSU72 phosphatase family.</text>
</comment>
<keyword evidence="5 9" id="KW-0904">Protein phosphatase</keyword>
<dbReference type="GO" id="GO:0005634">
    <property type="term" value="C:nucleus"/>
    <property type="evidence" value="ECO:0007669"/>
    <property type="project" value="UniProtKB-SubCell"/>
</dbReference>
<dbReference type="GO" id="GO:0004722">
    <property type="term" value="F:protein serine/threonine phosphatase activity"/>
    <property type="evidence" value="ECO:0007669"/>
    <property type="project" value="UniProtKB-UniRule"/>
</dbReference>
<dbReference type="Proteomes" id="UP000095284">
    <property type="component" value="Unplaced"/>
</dbReference>
<dbReference type="OrthoDB" id="57957at2759"/>
<gene>
    <name evidence="11" type="ORF">BXYJ_LOCUS9563</name>
</gene>
<evidence type="ECO:0000256" key="9">
    <source>
        <dbReference type="RuleBase" id="RU369031"/>
    </source>
</evidence>
<keyword evidence="13" id="KW-1185">Reference proteome</keyword>
<dbReference type="EMBL" id="CAJFDI010000004">
    <property type="protein sequence ID" value="CAD5227018.1"/>
    <property type="molecule type" value="Genomic_DNA"/>
</dbReference>
<dbReference type="AlphaFoldDB" id="A0A1I7S431"/>
<comment type="function">
    <text evidence="9">Protein phosphatase that catalyzes the dephosphorylation of the C-terminal domain of RNA polymerase II. Plays a role in RNA processing and termination.</text>
</comment>
<dbReference type="Proteomes" id="UP000582659">
    <property type="component" value="Unassembled WGS sequence"/>
</dbReference>
<keyword evidence="4 9" id="KW-0378">Hydrolase</keyword>
<dbReference type="eggNOG" id="KOG2424">
    <property type="taxonomic scope" value="Eukaryota"/>
</dbReference>
<evidence type="ECO:0000256" key="5">
    <source>
        <dbReference type="ARBA" id="ARBA00022912"/>
    </source>
</evidence>
<evidence type="ECO:0000256" key="8">
    <source>
        <dbReference type="ARBA" id="ARBA00048336"/>
    </source>
</evidence>
<accession>A0A1I7S431</accession>
<sequence>MSRDDRRQHSTRRPRPLPSKTSNGRIKFAVSCSSNMNRSMEAHDLLKHSGFNIESYGSGNYVKLPGPSVDKPNIYEFDSIPYQAIREDLIKKDRALYTHNGLLQMLKRNMRVKERPQKFQHCKEEFEVILCLEERVYDQIIDFFHSRIPSSGNLVHVLNIDIRDTQEEASIGAYFVRLLCQKLESLEDLDNQIDDVLLNLDAEHSNRNILHSIHFY</sequence>
<keyword evidence="3 9" id="KW-0507">mRNA processing</keyword>
<dbReference type="GO" id="GO:0006397">
    <property type="term" value="P:mRNA processing"/>
    <property type="evidence" value="ECO:0007669"/>
    <property type="project" value="UniProtKB-KW"/>
</dbReference>
<dbReference type="Pfam" id="PF04722">
    <property type="entry name" value="Ssu72"/>
    <property type="match status" value="1"/>
</dbReference>
<name>A0A1I7S431_BURXY</name>
<evidence type="ECO:0000256" key="2">
    <source>
        <dbReference type="ARBA" id="ARBA00008978"/>
    </source>
</evidence>
<evidence type="ECO:0000313" key="14">
    <source>
        <dbReference type="WBParaSite" id="BXY_0776300.1"/>
    </source>
</evidence>
<evidence type="ECO:0000313" key="13">
    <source>
        <dbReference type="Proteomes" id="UP000659654"/>
    </source>
</evidence>
<evidence type="ECO:0000256" key="7">
    <source>
        <dbReference type="ARBA" id="ARBA00047761"/>
    </source>
</evidence>
<evidence type="ECO:0000256" key="1">
    <source>
        <dbReference type="ARBA" id="ARBA00004123"/>
    </source>
</evidence>
<evidence type="ECO:0000256" key="4">
    <source>
        <dbReference type="ARBA" id="ARBA00022801"/>
    </source>
</evidence>
<evidence type="ECO:0000256" key="3">
    <source>
        <dbReference type="ARBA" id="ARBA00022664"/>
    </source>
</evidence>
<dbReference type="Gene3D" id="3.40.50.2300">
    <property type="match status" value="2"/>
</dbReference>
<reference evidence="14" key="1">
    <citation type="submission" date="2016-11" db="UniProtKB">
        <authorList>
            <consortium name="WormBaseParasite"/>
        </authorList>
    </citation>
    <scope>IDENTIFICATION</scope>
</reference>
<dbReference type="PANTHER" id="PTHR20383">
    <property type="entry name" value="RNA POLYMERASE II SUBUNIT A C-TERMINAL DOMAIN PHOSPHATASE"/>
    <property type="match status" value="1"/>
</dbReference>
<comment type="catalytic activity">
    <reaction evidence="7 9">
        <text>O-phospho-L-seryl-[protein] + H2O = L-seryl-[protein] + phosphate</text>
        <dbReference type="Rhea" id="RHEA:20629"/>
        <dbReference type="Rhea" id="RHEA-COMP:9863"/>
        <dbReference type="Rhea" id="RHEA-COMP:11604"/>
        <dbReference type="ChEBI" id="CHEBI:15377"/>
        <dbReference type="ChEBI" id="CHEBI:29999"/>
        <dbReference type="ChEBI" id="CHEBI:43474"/>
        <dbReference type="ChEBI" id="CHEBI:83421"/>
        <dbReference type="EC" id="3.1.3.16"/>
    </reaction>
</comment>
<dbReference type="InterPro" id="IPR006811">
    <property type="entry name" value="RNA_pol_II_suA"/>
</dbReference>
<comment type="subcellular location">
    <subcellularLocation>
        <location evidence="1 9">Nucleus</location>
    </subcellularLocation>
</comment>
<dbReference type="EC" id="3.1.3.16" evidence="9"/>
<evidence type="ECO:0000256" key="10">
    <source>
        <dbReference type="SAM" id="MobiDB-lite"/>
    </source>
</evidence>
<dbReference type="EMBL" id="CAJFCV020000004">
    <property type="protein sequence ID" value="CAG9116667.1"/>
    <property type="molecule type" value="Genomic_DNA"/>
</dbReference>
<dbReference type="Proteomes" id="UP000659654">
    <property type="component" value="Unassembled WGS sequence"/>
</dbReference>
<comment type="catalytic activity">
    <reaction evidence="8 9">
        <text>O-phospho-L-threonyl-[protein] + H2O = L-threonyl-[protein] + phosphate</text>
        <dbReference type="Rhea" id="RHEA:47004"/>
        <dbReference type="Rhea" id="RHEA-COMP:11060"/>
        <dbReference type="Rhea" id="RHEA-COMP:11605"/>
        <dbReference type="ChEBI" id="CHEBI:15377"/>
        <dbReference type="ChEBI" id="CHEBI:30013"/>
        <dbReference type="ChEBI" id="CHEBI:43474"/>
        <dbReference type="ChEBI" id="CHEBI:61977"/>
        <dbReference type="EC" id="3.1.3.16"/>
    </reaction>
</comment>
<dbReference type="SMR" id="A0A1I7S431"/>
<evidence type="ECO:0000256" key="6">
    <source>
        <dbReference type="ARBA" id="ARBA00023242"/>
    </source>
</evidence>
<evidence type="ECO:0000313" key="12">
    <source>
        <dbReference type="Proteomes" id="UP000095284"/>
    </source>
</evidence>